<dbReference type="AlphaFoldDB" id="A0A1M6QX60"/>
<comment type="similarity">
    <text evidence="1">Belongs to the GSP E family.</text>
</comment>
<dbReference type="Pfam" id="PF00437">
    <property type="entry name" value="T2SSE"/>
    <property type="match status" value="1"/>
</dbReference>
<dbReference type="InterPro" id="IPR001482">
    <property type="entry name" value="T2SS/T4SS_dom"/>
</dbReference>
<evidence type="ECO:0000313" key="3">
    <source>
        <dbReference type="EMBL" id="SHK24862.1"/>
    </source>
</evidence>
<gene>
    <name evidence="3" type="ORF">SAMN05444391_0435</name>
</gene>
<dbReference type="SUPFAM" id="SSF52540">
    <property type="entry name" value="P-loop containing nucleoside triphosphate hydrolases"/>
    <property type="match status" value="1"/>
</dbReference>
<dbReference type="Gene3D" id="3.40.50.300">
    <property type="entry name" value="P-loop containing nucleotide triphosphate hydrolases"/>
    <property type="match status" value="1"/>
</dbReference>
<name>A0A1M6QX60_9AQUI</name>
<dbReference type="InterPro" id="IPR027417">
    <property type="entry name" value="P-loop_NTPase"/>
</dbReference>
<evidence type="ECO:0000259" key="2">
    <source>
        <dbReference type="Pfam" id="PF00437"/>
    </source>
</evidence>
<reference evidence="3 4" key="1">
    <citation type="submission" date="2016-11" db="EMBL/GenBank/DDBJ databases">
        <authorList>
            <person name="Jaros S."/>
            <person name="Januszkiewicz K."/>
            <person name="Wedrychowicz H."/>
        </authorList>
    </citation>
    <scope>NUCLEOTIDE SEQUENCE [LARGE SCALE GENOMIC DNA]</scope>
    <source>
        <strain evidence="3 4">DSM 19557</strain>
    </source>
</reference>
<sequence>MNYAPQILNYLRSSEGIREIYIAPKSVPVEKKEDKFVKIMDVIFTPDDVRDTLIALKSYAYYSGSSLGREGTFSFGLQGIGRFRVSYLTQRGSYLICIVKTPYEIPKLENLLTNVKALQPIEDLVNLRSSGIVVVTGQTPVAVSTFVYSYLQHVAQNYYRIIYIIEKPISFLLRHERSIVVQVEAGVDVETFEEALRNAFLIDPDIVYIGYREFISEKDAKNVLRLVDTDTVVFIHAPYLEKDHFLKEFPYLKKHIKYYVVVEKDKDGMLEVKL</sequence>
<organism evidence="3 4">
    <name type="scientific">Thermocrinis minervae</name>
    <dbReference type="NCBI Taxonomy" id="381751"/>
    <lineage>
        <taxon>Bacteria</taxon>
        <taxon>Pseudomonadati</taxon>
        <taxon>Aquificota</taxon>
        <taxon>Aquificia</taxon>
        <taxon>Aquificales</taxon>
        <taxon>Aquificaceae</taxon>
        <taxon>Thermocrinis</taxon>
    </lineage>
</organism>
<dbReference type="Gene3D" id="3.30.450.90">
    <property type="match status" value="1"/>
</dbReference>
<proteinExistence type="inferred from homology"/>
<feature type="domain" description="Bacterial type II secretion system protein E" evidence="2">
    <location>
        <begin position="104"/>
        <end position="210"/>
    </location>
</feature>
<dbReference type="EMBL" id="LT670846">
    <property type="protein sequence ID" value="SHK24862.1"/>
    <property type="molecule type" value="Genomic_DNA"/>
</dbReference>
<evidence type="ECO:0000313" key="4">
    <source>
        <dbReference type="Proteomes" id="UP000189810"/>
    </source>
</evidence>
<dbReference type="STRING" id="381751.SAMN05444391_0435"/>
<protein>
    <submittedName>
        <fullName evidence="3">Twitching motility protein PilT</fullName>
    </submittedName>
</protein>
<dbReference type="RefSeq" id="WP_079653605.1">
    <property type="nucleotide sequence ID" value="NZ_LT670846.1"/>
</dbReference>
<dbReference type="OrthoDB" id="11439at2"/>
<keyword evidence="4" id="KW-1185">Reference proteome</keyword>
<accession>A0A1M6QX60</accession>
<evidence type="ECO:0000256" key="1">
    <source>
        <dbReference type="ARBA" id="ARBA00006611"/>
    </source>
</evidence>
<dbReference type="Proteomes" id="UP000189810">
    <property type="component" value="Chromosome I"/>
</dbReference>